<evidence type="ECO:0000256" key="7">
    <source>
        <dbReference type="ARBA" id="ARBA00022679"/>
    </source>
</evidence>
<dbReference type="InterPro" id="IPR023195">
    <property type="entry name" value="Nict_dMeBzImd_PRibTrfase_N"/>
</dbReference>
<reference evidence="11 12" key="1">
    <citation type="submission" date="2021-03" db="EMBL/GenBank/DDBJ databases">
        <title>Genomic and phenotypic characterization of Chloracidobacterium isolates provides evidence for multiple species.</title>
        <authorList>
            <person name="Saini M.K."/>
            <person name="Costas A.M.G."/>
            <person name="Tank M."/>
            <person name="Bryant D.A."/>
        </authorList>
    </citation>
    <scope>NUCLEOTIDE SEQUENCE [LARGE SCALE GENOMIC DNA]</scope>
    <source>
        <strain evidence="11 12">BV2-C</strain>
    </source>
</reference>
<keyword evidence="7 10" id="KW-0808">Transferase</keyword>
<evidence type="ECO:0000256" key="5">
    <source>
        <dbReference type="ARBA" id="ARBA00022573"/>
    </source>
</evidence>
<dbReference type="InterPro" id="IPR036087">
    <property type="entry name" value="Nict_dMeBzImd_PRibTrfase_sf"/>
</dbReference>
<dbReference type="Gene3D" id="1.10.1610.10">
    <property type="match status" value="1"/>
</dbReference>
<dbReference type="NCBIfam" id="TIGR03160">
    <property type="entry name" value="cobT_DBIPRT"/>
    <property type="match status" value="1"/>
</dbReference>
<gene>
    <name evidence="10 11" type="primary">cobT</name>
    <name evidence="11" type="ORF">J8C06_06950</name>
</gene>
<protein>
    <recommendedName>
        <fullName evidence="4 10">Nicotinate-nucleotide--dimethylbenzimidazole phosphoribosyltransferase</fullName>
        <shortName evidence="10">NN:DBI PRT</shortName>
        <ecNumber evidence="3 10">2.4.2.21</ecNumber>
    </recommendedName>
    <alternativeName>
        <fullName evidence="8 10">N(1)-alpha-phosphoribosyltransferase</fullName>
    </alternativeName>
</protein>
<comment type="function">
    <text evidence="10">Catalyzes the synthesis of alpha-ribazole-5'-phosphate from nicotinate mononucleotide (NAMN) and 5,6-dimethylbenzimidazole (DMB).</text>
</comment>
<name>A0ABX8B980_9BACT</name>
<organism evidence="11 12">
    <name type="scientific">Chloracidobacterium validum</name>
    <dbReference type="NCBI Taxonomy" id="2821543"/>
    <lineage>
        <taxon>Bacteria</taxon>
        <taxon>Pseudomonadati</taxon>
        <taxon>Acidobacteriota</taxon>
        <taxon>Terriglobia</taxon>
        <taxon>Terriglobales</taxon>
        <taxon>Acidobacteriaceae</taxon>
        <taxon>Chloracidobacterium</taxon>
    </lineage>
</organism>
<keyword evidence="5 10" id="KW-0169">Cobalamin biosynthesis</keyword>
<evidence type="ECO:0000256" key="1">
    <source>
        <dbReference type="ARBA" id="ARBA00005049"/>
    </source>
</evidence>
<proteinExistence type="inferred from homology"/>
<dbReference type="Pfam" id="PF02277">
    <property type="entry name" value="DBI_PRT"/>
    <property type="match status" value="1"/>
</dbReference>
<dbReference type="InterPro" id="IPR017846">
    <property type="entry name" value="Nict_dMeBzImd_PRibTrfase_bact"/>
</dbReference>
<dbReference type="Proteomes" id="UP000676506">
    <property type="component" value="Chromosome 1"/>
</dbReference>
<comment type="similarity">
    <text evidence="2 10">Belongs to the CobT family.</text>
</comment>
<evidence type="ECO:0000256" key="4">
    <source>
        <dbReference type="ARBA" id="ARBA00015486"/>
    </source>
</evidence>
<dbReference type="RefSeq" id="WP_211427996.1">
    <property type="nucleotide sequence ID" value="NZ_CP072648.1"/>
</dbReference>
<dbReference type="SUPFAM" id="SSF52733">
    <property type="entry name" value="Nicotinate mononucleotide:5,6-dimethylbenzimidazole phosphoribosyltransferase (CobT)"/>
    <property type="match status" value="1"/>
</dbReference>
<accession>A0ABX8B980</accession>
<comment type="pathway">
    <text evidence="1 10">Nucleoside biosynthesis; alpha-ribazole biosynthesis; alpha-ribazole from 5,6-dimethylbenzimidazole: step 1/2.</text>
</comment>
<dbReference type="NCBIfam" id="NF000996">
    <property type="entry name" value="PRK00105.1"/>
    <property type="match status" value="1"/>
</dbReference>
<dbReference type="InterPro" id="IPR003200">
    <property type="entry name" value="Nict_dMeBzImd_PRibTrfase"/>
</dbReference>
<dbReference type="GO" id="GO:0008939">
    <property type="term" value="F:nicotinate-nucleotide-dimethylbenzimidazole phosphoribosyltransferase activity"/>
    <property type="evidence" value="ECO:0007669"/>
    <property type="project" value="UniProtKB-EC"/>
</dbReference>
<dbReference type="HAMAP" id="MF_00230">
    <property type="entry name" value="CobT"/>
    <property type="match status" value="1"/>
</dbReference>
<evidence type="ECO:0000313" key="12">
    <source>
        <dbReference type="Proteomes" id="UP000676506"/>
    </source>
</evidence>
<evidence type="ECO:0000256" key="6">
    <source>
        <dbReference type="ARBA" id="ARBA00022676"/>
    </source>
</evidence>
<dbReference type="EMBL" id="CP072648">
    <property type="protein sequence ID" value="QUW02105.1"/>
    <property type="molecule type" value="Genomic_DNA"/>
</dbReference>
<evidence type="ECO:0000256" key="8">
    <source>
        <dbReference type="ARBA" id="ARBA00030686"/>
    </source>
</evidence>
<evidence type="ECO:0000313" key="11">
    <source>
        <dbReference type="EMBL" id="QUW02105.1"/>
    </source>
</evidence>
<keyword evidence="6 10" id="KW-0328">Glycosyltransferase</keyword>
<dbReference type="Gene3D" id="3.40.50.10210">
    <property type="match status" value="1"/>
</dbReference>
<keyword evidence="12" id="KW-1185">Reference proteome</keyword>
<evidence type="ECO:0000256" key="3">
    <source>
        <dbReference type="ARBA" id="ARBA00011991"/>
    </source>
</evidence>
<comment type="catalytic activity">
    <reaction evidence="9 10">
        <text>5,6-dimethylbenzimidazole + nicotinate beta-D-ribonucleotide = alpha-ribazole 5'-phosphate + nicotinate + H(+)</text>
        <dbReference type="Rhea" id="RHEA:11196"/>
        <dbReference type="ChEBI" id="CHEBI:15378"/>
        <dbReference type="ChEBI" id="CHEBI:15890"/>
        <dbReference type="ChEBI" id="CHEBI:32544"/>
        <dbReference type="ChEBI" id="CHEBI:57502"/>
        <dbReference type="ChEBI" id="CHEBI:57918"/>
        <dbReference type="EC" id="2.4.2.21"/>
    </reaction>
</comment>
<dbReference type="EC" id="2.4.2.21" evidence="3 10"/>
<evidence type="ECO:0000256" key="9">
    <source>
        <dbReference type="ARBA" id="ARBA00047340"/>
    </source>
</evidence>
<sequence length="349" mass="36296">MPRLLQRFLNAIQPPDQAFAEQALARQAQLVKPPGSLGQLETVAAQMAAIQATPTPQTSPRTIVIFCADHGVCVEGISAFPASITHQHLRNFITGGAAIAILAELTGSQLLICDVGVDADLSDLPGIRHGKVQRGTRNFLVEPAMTTAEAEQAIRFGFETIGELAEQGQRVVAIGEMGIGNTTAAAAVTAALTQRPPEEVTGRGSGLSTTGVTHKVAVIRRALEHHRPNPNDPLDILVKVGGFDLAAMCGAFLGCAASRVAAVADGFVSTAAAALAAALAPMAREFMLFGHRSAEPGHQALLDVLQATPLLQLDMRLGEASGAALTFPILDAACRLHASMATFAEANLG</sequence>
<feature type="active site" description="Proton acceptor" evidence="10">
    <location>
        <position position="319"/>
    </location>
</feature>
<evidence type="ECO:0000256" key="10">
    <source>
        <dbReference type="HAMAP-Rule" id="MF_00230"/>
    </source>
</evidence>
<dbReference type="PANTHER" id="PTHR43463">
    <property type="entry name" value="NICOTINATE-NUCLEOTIDE--DIMETHYLBENZIMIDAZOLE PHOSPHORIBOSYLTRANSFERASE"/>
    <property type="match status" value="1"/>
</dbReference>
<dbReference type="CDD" id="cd02439">
    <property type="entry name" value="DMB-PRT_CobT"/>
    <property type="match status" value="1"/>
</dbReference>
<dbReference type="PANTHER" id="PTHR43463:SF1">
    <property type="entry name" value="NICOTINATE-NUCLEOTIDE--DIMETHYLBENZIMIDAZOLE PHOSPHORIBOSYLTRANSFERASE"/>
    <property type="match status" value="1"/>
</dbReference>
<evidence type="ECO:0000256" key="2">
    <source>
        <dbReference type="ARBA" id="ARBA00007110"/>
    </source>
</evidence>